<name>A0ABR9PR13_9BACT</name>
<feature type="transmembrane region" description="Helical" evidence="1">
    <location>
        <begin position="282"/>
        <end position="315"/>
    </location>
</feature>
<evidence type="ECO:0000256" key="1">
    <source>
        <dbReference type="SAM" id="Phobius"/>
    </source>
</evidence>
<keyword evidence="1" id="KW-0812">Transmembrane</keyword>
<dbReference type="RefSeq" id="WP_193349780.1">
    <property type="nucleotide sequence ID" value="NZ_CBCSIP010000039.1"/>
</dbReference>
<dbReference type="EMBL" id="JAAIYO010000005">
    <property type="protein sequence ID" value="MBE4750309.1"/>
    <property type="molecule type" value="Genomic_DNA"/>
</dbReference>
<evidence type="ECO:0000313" key="2">
    <source>
        <dbReference type="EMBL" id="MBE4750309.1"/>
    </source>
</evidence>
<evidence type="ECO:0000313" key="3">
    <source>
        <dbReference type="Proteomes" id="UP001516472"/>
    </source>
</evidence>
<feature type="transmembrane region" description="Helical" evidence="1">
    <location>
        <begin position="118"/>
        <end position="138"/>
    </location>
</feature>
<reference evidence="2 3" key="1">
    <citation type="submission" date="2020-02" db="EMBL/GenBank/DDBJ databases">
        <authorList>
            <person name="Babadi Z.K."/>
            <person name="Risdian C."/>
            <person name="Ebrahimipour G.H."/>
            <person name="Wink J."/>
        </authorList>
    </citation>
    <scope>NUCLEOTIDE SEQUENCE [LARGE SCALE GENOMIC DNA]</scope>
    <source>
        <strain evidence="2 3">ZKHCc1 1396</strain>
    </source>
</reference>
<accession>A0ABR9PR13</accession>
<sequence>MSESDRDFGRGAGPSCALHPEQVAAGTCTRCGNFMCDMCSEGGSSPRCPTCRARAGTTFPLNRDTWTVNALWEVCWKAFQREWAMLSLAVLISFGVSLGSQFLVTLGQGIGTALDSTALAVALGLVGVVVQLVVQGLVQLGLLRVYFDVLGGQRADVARLFTQMHKVGPYLLTMLVVVAIIVVPLFIVGGLGFLAAMGTGLLHGIREEAASGEIRNTVVPVLAVLGGTTLVLLFPLIYVTLPLYFVQPELAYEDAPPSPLQVLRRCWDYARGQRLAMVGVSFIAGLVVLGGFLVCCVGVIPATAMAQLLLAGLYLTLRSGSDEGSDPSHG</sequence>
<keyword evidence="1" id="KW-0472">Membrane</keyword>
<feature type="transmembrane region" description="Helical" evidence="1">
    <location>
        <begin position="217"/>
        <end position="238"/>
    </location>
</feature>
<protein>
    <submittedName>
        <fullName evidence="2">Uncharacterized protein</fullName>
    </submittedName>
</protein>
<keyword evidence="1" id="KW-1133">Transmembrane helix</keyword>
<dbReference type="Proteomes" id="UP001516472">
    <property type="component" value="Unassembled WGS sequence"/>
</dbReference>
<proteinExistence type="predicted"/>
<keyword evidence="3" id="KW-1185">Reference proteome</keyword>
<comment type="caution">
    <text evidence="2">The sequence shown here is derived from an EMBL/GenBank/DDBJ whole genome shotgun (WGS) entry which is preliminary data.</text>
</comment>
<organism evidence="2 3">
    <name type="scientific">Corallococcus soli</name>
    <dbReference type="NCBI Taxonomy" id="2710757"/>
    <lineage>
        <taxon>Bacteria</taxon>
        <taxon>Pseudomonadati</taxon>
        <taxon>Myxococcota</taxon>
        <taxon>Myxococcia</taxon>
        <taxon>Myxococcales</taxon>
        <taxon>Cystobacterineae</taxon>
        <taxon>Myxococcaceae</taxon>
        <taxon>Corallococcus</taxon>
    </lineage>
</organism>
<feature type="transmembrane region" description="Helical" evidence="1">
    <location>
        <begin position="83"/>
        <end position="106"/>
    </location>
</feature>
<gene>
    <name evidence="2" type="ORF">G4177_19265</name>
</gene>
<feature type="transmembrane region" description="Helical" evidence="1">
    <location>
        <begin position="170"/>
        <end position="196"/>
    </location>
</feature>